<proteinExistence type="predicted"/>
<accession>A0A5C3QNU7</accession>
<evidence type="ECO:0000313" key="1">
    <source>
        <dbReference type="EMBL" id="TFL02490.1"/>
    </source>
</evidence>
<evidence type="ECO:0000313" key="2">
    <source>
        <dbReference type="Proteomes" id="UP000305067"/>
    </source>
</evidence>
<organism evidence="1 2">
    <name type="scientific">Pterulicium gracile</name>
    <dbReference type="NCBI Taxonomy" id="1884261"/>
    <lineage>
        <taxon>Eukaryota</taxon>
        <taxon>Fungi</taxon>
        <taxon>Dikarya</taxon>
        <taxon>Basidiomycota</taxon>
        <taxon>Agaricomycotina</taxon>
        <taxon>Agaricomycetes</taxon>
        <taxon>Agaricomycetidae</taxon>
        <taxon>Agaricales</taxon>
        <taxon>Pleurotineae</taxon>
        <taxon>Pterulaceae</taxon>
        <taxon>Pterulicium</taxon>
    </lineage>
</organism>
<sequence>MKDRFITSISGLVRSAAQRVQVGAGWRARSNSNGEFLRITKSREACEWRLAPMPSTIGLPPRTLQAPNFAASTVREFKSTTALCFIITTCVYSNGEGRKQGQRRRSNYIHRKNGMGRQCSATTKRESSRLTCRCCNLQGQVSMCDTKSVGDVNDI</sequence>
<protein>
    <submittedName>
        <fullName evidence="1">Uncharacterized protein</fullName>
    </submittedName>
</protein>
<keyword evidence="2" id="KW-1185">Reference proteome</keyword>
<dbReference type="AlphaFoldDB" id="A0A5C3QNU7"/>
<gene>
    <name evidence="1" type="ORF">BDV98DRAFT_429653</name>
</gene>
<name>A0A5C3QNU7_9AGAR</name>
<dbReference type="EMBL" id="ML178822">
    <property type="protein sequence ID" value="TFL02490.1"/>
    <property type="molecule type" value="Genomic_DNA"/>
</dbReference>
<reference evidence="1 2" key="1">
    <citation type="journal article" date="2019" name="Nat. Ecol. Evol.">
        <title>Megaphylogeny resolves global patterns of mushroom evolution.</title>
        <authorList>
            <person name="Varga T."/>
            <person name="Krizsan K."/>
            <person name="Foldi C."/>
            <person name="Dima B."/>
            <person name="Sanchez-Garcia M."/>
            <person name="Sanchez-Ramirez S."/>
            <person name="Szollosi G.J."/>
            <person name="Szarkandi J.G."/>
            <person name="Papp V."/>
            <person name="Albert L."/>
            <person name="Andreopoulos W."/>
            <person name="Angelini C."/>
            <person name="Antonin V."/>
            <person name="Barry K.W."/>
            <person name="Bougher N.L."/>
            <person name="Buchanan P."/>
            <person name="Buyck B."/>
            <person name="Bense V."/>
            <person name="Catcheside P."/>
            <person name="Chovatia M."/>
            <person name="Cooper J."/>
            <person name="Damon W."/>
            <person name="Desjardin D."/>
            <person name="Finy P."/>
            <person name="Geml J."/>
            <person name="Haridas S."/>
            <person name="Hughes K."/>
            <person name="Justo A."/>
            <person name="Karasinski D."/>
            <person name="Kautmanova I."/>
            <person name="Kiss B."/>
            <person name="Kocsube S."/>
            <person name="Kotiranta H."/>
            <person name="LaButti K.M."/>
            <person name="Lechner B.E."/>
            <person name="Liimatainen K."/>
            <person name="Lipzen A."/>
            <person name="Lukacs Z."/>
            <person name="Mihaltcheva S."/>
            <person name="Morgado L.N."/>
            <person name="Niskanen T."/>
            <person name="Noordeloos M.E."/>
            <person name="Ohm R.A."/>
            <person name="Ortiz-Santana B."/>
            <person name="Ovrebo C."/>
            <person name="Racz N."/>
            <person name="Riley R."/>
            <person name="Savchenko A."/>
            <person name="Shiryaev A."/>
            <person name="Soop K."/>
            <person name="Spirin V."/>
            <person name="Szebenyi C."/>
            <person name="Tomsovsky M."/>
            <person name="Tulloss R.E."/>
            <person name="Uehling J."/>
            <person name="Grigoriev I.V."/>
            <person name="Vagvolgyi C."/>
            <person name="Papp T."/>
            <person name="Martin F.M."/>
            <person name="Miettinen O."/>
            <person name="Hibbett D.S."/>
            <person name="Nagy L.G."/>
        </authorList>
    </citation>
    <scope>NUCLEOTIDE SEQUENCE [LARGE SCALE GENOMIC DNA]</scope>
    <source>
        <strain evidence="1 2">CBS 309.79</strain>
    </source>
</reference>
<dbReference type="Proteomes" id="UP000305067">
    <property type="component" value="Unassembled WGS sequence"/>
</dbReference>